<dbReference type="EMBL" id="HG994365">
    <property type="protein sequence ID" value="CAF2074531.1"/>
    <property type="molecule type" value="Genomic_DNA"/>
</dbReference>
<name>A0A816RRQ6_BRANA</name>
<accession>A0A816RRQ6</accession>
<protein>
    <submittedName>
        <fullName evidence="1">(rape) hypothetical protein</fullName>
    </submittedName>
</protein>
<sequence>FSLSCLGHISIHIRKSSNLELTRCQPLIEEDKNGNSAFFLAELKAGLCTTNVEVWLFRYWEARWFISEAGSTTYVASPHRLTSTTTLQVRRNPNRRGSTEETLQKAWVTCLRSDPTNMIRKVGDYKQHRWPATPMPPYENIFFCFI</sequence>
<organism evidence="1">
    <name type="scientific">Brassica napus</name>
    <name type="common">Rape</name>
    <dbReference type="NCBI Taxonomy" id="3708"/>
    <lineage>
        <taxon>Eukaryota</taxon>
        <taxon>Viridiplantae</taxon>
        <taxon>Streptophyta</taxon>
        <taxon>Embryophyta</taxon>
        <taxon>Tracheophyta</taxon>
        <taxon>Spermatophyta</taxon>
        <taxon>Magnoliopsida</taxon>
        <taxon>eudicotyledons</taxon>
        <taxon>Gunneridae</taxon>
        <taxon>Pentapetalae</taxon>
        <taxon>rosids</taxon>
        <taxon>malvids</taxon>
        <taxon>Brassicales</taxon>
        <taxon>Brassicaceae</taxon>
        <taxon>Brassiceae</taxon>
        <taxon>Brassica</taxon>
    </lineage>
</organism>
<evidence type="ECO:0000313" key="1">
    <source>
        <dbReference type="EMBL" id="CAF2074531.1"/>
    </source>
</evidence>
<feature type="non-terminal residue" evidence="1">
    <location>
        <position position="146"/>
    </location>
</feature>
<dbReference type="AlphaFoldDB" id="A0A816RRQ6"/>
<reference evidence="1" key="1">
    <citation type="submission" date="2021-01" db="EMBL/GenBank/DDBJ databases">
        <authorList>
            <consortium name="Genoscope - CEA"/>
            <person name="William W."/>
        </authorList>
    </citation>
    <scope>NUCLEOTIDE SEQUENCE</scope>
</reference>
<proteinExistence type="predicted"/>
<gene>
    <name evidence="1" type="ORF">DARMORV10_C01P32940.1</name>
</gene>
<dbReference type="Proteomes" id="UP001295469">
    <property type="component" value="Chromosome C01"/>
</dbReference>